<dbReference type="EMBL" id="LGRN01000022">
    <property type="protein sequence ID" value="OJD18903.1"/>
    <property type="molecule type" value="Genomic_DNA"/>
</dbReference>
<dbReference type="STRING" id="1447872.A0A1J9QRU4"/>
<dbReference type="GO" id="GO:0007051">
    <property type="term" value="P:spindle organization"/>
    <property type="evidence" value="ECO:0007669"/>
    <property type="project" value="TreeGrafter"/>
</dbReference>
<evidence type="ECO:0000256" key="2">
    <source>
        <dbReference type="ARBA" id="ARBA00022490"/>
    </source>
</evidence>
<evidence type="ECO:0000256" key="3">
    <source>
        <dbReference type="ARBA" id="ARBA00022860"/>
    </source>
</evidence>
<feature type="compositionally biased region" description="Basic and acidic residues" evidence="4">
    <location>
        <begin position="201"/>
        <end position="217"/>
    </location>
</feature>
<feature type="compositionally biased region" description="Polar residues" evidence="4">
    <location>
        <begin position="102"/>
        <end position="113"/>
    </location>
</feature>
<keyword evidence="3" id="KW-0112">Calmodulin-binding</keyword>
<dbReference type="PANTHER" id="PTHR22706">
    <property type="entry name" value="ASSEMBLY FACTOR FOR SPINDLE MICROTUBULES"/>
    <property type="match status" value="1"/>
</dbReference>
<evidence type="ECO:0008006" key="7">
    <source>
        <dbReference type="Google" id="ProtNLM"/>
    </source>
</evidence>
<gene>
    <name evidence="5" type="ORF">AJ78_01087</name>
</gene>
<keyword evidence="6" id="KW-1185">Reference proteome</keyword>
<feature type="region of interest" description="Disordered" evidence="4">
    <location>
        <begin position="1"/>
        <end position="29"/>
    </location>
</feature>
<feature type="compositionally biased region" description="Basic and acidic residues" evidence="4">
    <location>
        <begin position="73"/>
        <end position="94"/>
    </location>
</feature>
<dbReference type="GO" id="GO:0005737">
    <property type="term" value="C:cytoplasm"/>
    <property type="evidence" value="ECO:0007669"/>
    <property type="project" value="UniProtKB-SubCell"/>
</dbReference>
<proteinExistence type="predicted"/>
<sequence>MSKGYGDAGTPCPTGWKRGSKSPFSCRSRNISDLDDELGLYEDNTAAIDFTTDFRAPLTKAKPRKGGRAKTFGIHEDGPDKLGPGQDKRIEQGQRARVKPISKNSSILSQPAQRFQRPRVSFAVMGSPAADEPAVQLQSPRQAQQSPVVNKYIAKAENKQPQATTDPLKKAIRRRTIYIPPEDTTVPSVFMGIFSPVKSLNHSEEKDTGTGDPKIRSLESSITRKRPARKSFAVAPRRAPLQPSLKSMQEPSIKQDIPGQNGGKENIPPGEAISPDAKFGKPKGANFPVFDVPHLEKRMSARAADTVKKSTPIVKPILRTKPETRGNPPSTNRKILSNKPNVAVNSKPNEREKSASKPKVVVKARQRQGSTSPLSPPVLKPPMINKPPVTKRYPTKLMAPHVPSLKLDQKFPLLSEDIPNPALYEENWLTHQETAITQLVNGLFDSARGDPILYDGDTLRHELLGIYQRPCFSLLFKRVHASLLYGALGVPKDVLARGNGLKEDIGRKRSFLNFWMETYDPSALRAAAETVIGRRIPVPNRPVRPDYSTTSCATREGKQFRRTLESFLETFILRNEDVGTSSASLDGEDVGTPHWSYRRTLLRSIMMIVLLDRARSTLGTILPRCLFNPSSKYKSSAEVLQGLGIMLLPSVGDITRPLSHLDCQVVYKQHPLQEHDYHINNLAVDLRDGILLTRLVELLLYPSASALLAQPHDPDATATLSMPTGEVLSLLEGEEDWVLSQHLRLPCIGRATKLFNVQIALSALSGVQGIGIIAKDIRAEDIVDGYREKTIALLWGLVGKWGLSGLVDWDDVRHEIRRLEKKLATQQVNRNDREFGDVDEEEEEDDFDAGYGKHSFLLKKWATCLARLRGIRLVNLTSSFADGRIFESIVDEYEGFIIGVERSLSCSATLDQRLRSLGCSSQFASLVAPAASSLASASSYHFFDRDFTLAALAFLCSRLLPASKKARAAVVLQSAWKRTYVRRQLQRRDLAAKIATACMTVVQERDKLIWAKGVIIRWWRAVRCNTEKKRLAKATGSVKKYPAKKLPTITRPRNKAASRMQSAKVAFAEDVGRDDSQQGRLEKGDLRPIESDLWLDL</sequence>
<accession>A0A1J9QRU4</accession>
<comment type="subcellular location">
    <subcellularLocation>
        <location evidence="1">Cytoplasm</location>
    </subcellularLocation>
</comment>
<dbReference type="OrthoDB" id="76388at2759"/>
<dbReference type="InterPro" id="IPR036872">
    <property type="entry name" value="CH_dom_sf"/>
</dbReference>
<feature type="region of interest" description="Disordered" evidence="4">
    <location>
        <begin position="59"/>
        <end position="114"/>
    </location>
</feature>
<dbReference type="CDD" id="cd21223">
    <property type="entry name" value="CH_ASPM_rpt1"/>
    <property type="match status" value="1"/>
</dbReference>
<comment type="caution">
    <text evidence="5">The sequence shown here is derived from an EMBL/GenBank/DDBJ whole genome shotgun (WGS) entry which is preliminary data.</text>
</comment>
<dbReference type="GO" id="GO:0000278">
    <property type="term" value="P:mitotic cell cycle"/>
    <property type="evidence" value="ECO:0007669"/>
    <property type="project" value="TreeGrafter"/>
</dbReference>
<dbReference type="GO" id="GO:0005516">
    <property type="term" value="F:calmodulin binding"/>
    <property type="evidence" value="ECO:0007669"/>
    <property type="project" value="UniProtKB-KW"/>
</dbReference>
<keyword evidence="2" id="KW-0963">Cytoplasm</keyword>
<protein>
    <recommendedName>
        <fullName evidence="7">Calponin-homology (CH) domain-containing protein</fullName>
    </recommendedName>
</protein>
<dbReference type="SUPFAM" id="SSF47576">
    <property type="entry name" value="Calponin-homology domain, CH-domain"/>
    <property type="match status" value="1"/>
</dbReference>
<feature type="region of interest" description="Disordered" evidence="4">
    <location>
        <begin position="301"/>
        <end position="386"/>
    </location>
</feature>
<dbReference type="GO" id="GO:0000922">
    <property type="term" value="C:spindle pole"/>
    <property type="evidence" value="ECO:0007669"/>
    <property type="project" value="TreeGrafter"/>
</dbReference>
<dbReference type="AlphaFoldDB" id="A0A1J9QRU4"/>
<dbReference type="GO" id="GO:0051295">
    <property type="term" value="P:establishment of meiotic spindle localization"/>
    <property type="evidence" value="ECO:0007669"/>
    <property type="project" value="TreeGrafter"/>
</dbReference>
<evidence type="ECO:0000256" key="1">
    <source>
        <dbReference type="ARBA" id="ARBA00004496"/>
    </source>
</evidence>
<feature type="compositionally biased region" description="Polar residues" evidence="4">
    <location>
        <begin position="327"/>
        <end position="347"/>
    </location>
</feature>
<dbReference type="InterPro" id="IPR051185">
    <property type="entry name" value="ASPM"/>
</dbReference>
<evidence type="ECO:0000313" key="6">
    <source>
        <dbReference type="Proteomes" id="UP000182235"/>
    </source>
</evidence>
<feature type="region of interest" description="Disordered" evidence="4">
    <location>
        <begin position="201"/>
        <end position="280"/>
    </location>
</feature>
<name>A0A1J9QRU4_9EURO</name>
<feature type="compositionally biased region" description="Basic and acidic residues" evidence="4">
    <location>
        <begin position="1070"/>
        <end position="1084"/>
    </location>
</feature>
<reference evidence="5 6" key="1">
    <citation type="submission" date="2015-07" db="EMBL/GenBank/DDBJ databases">
        <title>Emmonsia species relationships and genome sequence.</title>
        <authorList>
            <consortium name="The Broad Institute Genomics Platform"/>
            <person name="Cuomo C.A."/>
            <person name="Munoz J.F."/>
            <person name="Imamovic A."/>
            <person name="Priest M.E."/>
            <person name="Young S."/>
            <person name="Clay O.K."/>
            <person name="McEwen J.G."/>
        </authorList>
    </citation>
    <scope>NUCLEOTIDE SEQUENCE [LARGE SCALE GENOMIC DNA]</scope>
    <source>
        <strain evidence="5 6">UAMH 9510</strain>
    </source>
</reference>
<dbReference type="PANTHER" id="PTHR22706:SF1">
    <property type="entry name" value="ASSEMBLY FACTOR FOR SPINDLE MICROTUBULES"/>
    <property type="match status" value="1"/>
</dbReference>
<evidence type="ECO:0000256" key="4">
    <source>
        <dbReference type="SAM" id="MobiDB-lite"/>
    </source>
</evidence>
<evidence type="ECO:0000313" key="5">
    <source>
        <dbReference type="EMBL" id="OJD18903.1"/>
    </source>
</evidence>
<dbReference type="Proteomes" id="UP000182235">
    <property type="component" value="Unassembled WGS sequence"/>
</dbReference>
<organism evidence="5 6">
    <name type="scientific">Emergomyces pasteurianus Ep9510</name>
    <dbReference type="NCBI Taxonomy" id="1447872"/>
    <lineage>
        <taxon>Eukaryota</taxon>
        <taxon>Fungi</taxon>
        <taxon>Dikarya</taxon>
        <taxon>Ascomycota</taxon>
        <taxon>Pezizomycotina</taxon>
        <taxon>Eurotiomycetes</taxon>
        <taxon>Eurotiomycetidae</taxon>
        <taxon>Onygenales</taxon>
        <taxon>Ajellomycetaceae</taxon>
        <taxon>Emergomyces</taxon>
    </lineage>
</organism>
<dbReference type="Gene3D" id="1.10.418.10">
    <property type="entry name" value="Calponin-like domain"/>
    <property type="match status" value="1"/>
</dbReference>
<feature type="region of interest" description="Disordered" evidence="4">
    <location>
        <begin position="1052"/>
        <end position="1084"/>
    </location>
</feature>